<dbReference type="InterPro" id="IPR047545">
    <property type="entry name" value="BRcat_RBR_RNF216"/>
</dbReference>
<keyword evidence="3" id="KW-0479">Metal-binding</keyword>
<evidence type="ECO:0000256" key="4">
    <source>
        <dbReference type="ARBA" id="ARBA00022737"/>
    </source>
</evidence>
<feature type="domain" description="RING-type" evidence="9">
    <location>
        <begin position="430"/>
        <end position="647"/>
    </location>
</feature>
<dbReference type="PANTHER" id="PTHR22770:SF47">
    <property type="entry name" value="E3 UBIQUITIN-PROTEIN LIGASE RNF216"/>
    <property type="match status" value="1"/>
</dbReference>
<keyword evidence="11" id="KW-1185">Reference proteome</keyword>
<evidence type="ECO:0000259" key="9">
    <source>
        <dbReference type="PROSITE" id="PS51873"/>
    </source>
</evidence>
<dbReference type="Ensembl" id="ENSCCRT00010131552.1">
    <property type="protein sequence ID" value="ENSCCRP00010118413.1"/>
    <property type="gene ID" value="ENSCCRG00010051804.1"/>
</dbReference>
<dbReference type="PROSITE" id="PS51873">
    <property type="entry name" value="TRIAD"/>
    <property type="match status" value="1"/>
</dbReference>
<proteinExistence type="predicted"/>
<accession>A0A8C1RPE0</accession>
<protein>
    <submittedName>
        <fullName evidence="10">Ring finger protein 216</fullName>
    </submittedName>
</protein>
<dbReference type="GO" id="GO:0008270">
    <property type="term" value="F:zinc ion binding"/>
    <property type="evidence" value="ECO:0007669"/>
    <property type="project" value="UniProtKB-KW"/>
</dbReference>
<dbReference type="Pfam" id="PF26112">
    <property type="entry name" value="UBA_RNF216"/>
    <property type="match status" value="1"/>
</dbReference>
<evidence type="ECO:0000256" key="2">
    <source>
        <dbReference type="ARBA" id="ARBA00022679"/>
    </source>
</evidence>
<keyword evidence="2" id="KW-0808">Transferase</keyword>
<feature type="region of interest" description="Disordered" evidence="8">
    <location>
        <begin position="78"/>
        <end position="131"/>
    </location>
</feature>
<keyword evidence="4" id="KW-0677">Repeat</keyword>
<dbReference type="InterPro" id="IPR047544">
    <property type="entry name" value="RING-HC_RBR_RNF216"/>
</dbReference>
<organism evidence="10 11">
    <name type="scientific">Cyprinus carpio</name>
    <name type="common">Common carp</name>
    <dbReference type="NCBI Taxonomy" id="7962"/>
    <lineage>
        <taxon>Eukaryota</taxon>
        <taxon>Metazoa</taxon>
        <taxon>Chordata</taxon>
        <taxon>Craniata</taxon>
        <taxon>Vertebrata</taxon>
        <taxon>Euteleostomi</taxon>
        <taxon>Actinopterygii</taxon>
        <taxon>Neopterygii</taxon>
        <taxon>Teleostei</taxon>
        <taxon>Ostariophysi</taxon>
        <taxon>Cypriniformes</taxon>
        <taxon>Cyprinidae</taxon>
        <taxon>Cyprininae</taxon>
        <taxon>Cyprinus</taxon>
    </lineage>
</organism>
<comment type="pathway">
    <text evidence="1">Protein modification; protein ubiquitination.</text>
</comment>
<name>A0A8C1RPE0_CYPCA</name>
<gene>
    <name evidence="10" type="primary">rnf216</name>
</gene>
<dbReference type="InterPro" id="IPR013083">
    <property type="entry name" value="Znf_RING/FYVE/PHD"/>
</dbReference>
<dbReference type="Pfam" id="PF26200">
    <property type="entry name" value="Rcat_RNF216"/>
    <property type="match status" value="1"/>
</dbReference>
<dbReference type="Proteomes" id="UP000694427">
    <property type="component" value="Unplaced"/>
</dbReference>
<evidence type="ECO:0000256" key="8">
    <source>
        <dbReference type="SAM" id="MobiDB-lite"/>
    </source>
</evidence>
<dbReference type="InterPro" id="IPR047546">
    <property type="entry name" value="Rcat_RBR_RNF216"/>
</dbReference>
<evidence type="ECO:0000256" key="6">
    <source>
        <dbReference type="ARBA" id="ARBA00022786"/>
    </source>
</evidence>
<feature type="region of interest" description="Disordered" evidence="8">
    <location>
        <begin position="164"/>
        <end position="195"/>
    </location>
</feature>
<dbReference type="InterPro" id="IPR051628">
    <property type="entry name" value="LUBAC_E3_Ligases"/>
</dbReference>
<keyword evidence="5" id="KW-0863">Zinc-finger</keyword>
<keyword evidence="6" id="KW-0833">Ubl conjugation pathway</keyword>
<feature type="compositionally biased region" description="Low complexity" evidence="8">
    <location>
        <begin position="97"/>
        <end position="108"/>
    </location>
</feature>
<dbReference type="SUPFAM" id="SSF57850">
    <property type="entry name" value="RING/U-box"/>
    <property type="match status" value="3"/>
</dbReference>
<dbReference type="Gene3D" id="3.30.40.10">
    <property type="entry name" value="Zinc/RING finger domain, C3HC4 (zinc finger)"/>
    <property type="match status" value="1"/>
</dbReference>
<sequence length="741" mass="83596">MVSSSLIIHSLSLRQPQPSPHRELIRPAAKWGVSTFPSQASGSNRHPTSAHAHHPSVVTAHPALGNQAIGVLTTDQNAVPSTSRENALHRPPMPVMDSLPLPKDPSSSAHSVNQANSVFSAPPTTESGQSDLGNKIKVVVWPRTERTTKRPRTPQETVLVEVRQDEQPVAPLSPARFPAPADNERPGPSVPREPVIQQTPDRTALDILVKGVMDLFPDVQDAYVAELIERGDLKDLNVICNLLLENPEYPKKANSVLTQSSVLLETNDSETQESENYFDYFKLKTVGPEVVIQAADMLMGDFRMLSCQDIKWALNCLKGHYAITRKALFEALKKWQENSTDPSGKKKRRREPNERAFIDFKFEQGSLKLERKMYFLEKNRRWSRGNESTLEPSLVKELQFYEQKAKEMAEHEDFLLALQVNEEQYQKDGQLIECGCCCGEFAFEEMTQCTDGHLFCKECLVKYAQEAVFGSGRSELSCMDGSCTCSFPTSELEKVLPENILCKYYERQAEEAVAATCADELVRCPFCNFPALLDKDISLFSCPNPRCRKESCRKCHVVWKEHAGKTCEQVLERDEIRLRVAFEEKMTAARVRKCHKCAAGLVKSEGCNRMSCRCGAFMCYLCREPINGYNHFCQHARSPGAPCRQCKKCSLWTDPTVNDDTLHFFCFERGCFHAQCLKSSKHLYFLYIYSAYSRFSPPGLWSMLLLMRVDGLGVLRAPYCRTTAATTVNHHALAAYYIITN</sequence>
<dbReference type="AlphaFoldDB" id="A0A8C1RPE0"/>
<keyword evidence="7" id="KW-0862">Zinc</keyword>
<dbReference type="Pfam" id="PF26191">
    <property type="entry name" value="RING-HC_RBR_RNF216"/>
    <property type="match status" value="1"/>
</dbReference>
<reference evidence="10" key="1">
    <citation type="submission" date="2025-08" db="UniProtKB">
        <authorList>
            <consortium name="Ensembl"/>
        </authorList>
    </citation>
    <scope>IDENTIFICATION</scope>
</reference>
<dbReference type="InterPro" id="IPR044066">
    <property type="entry name" value="TRIAD_supradom"/>
</dbReference>
<evidence type="ECO:0000256" key="5">
    <source>
        <dbReference type="ARBA" id="ARBA00022771"/>
    </source>
</evidence>
<reference evidence="10" key="2">
    <citation type="submission" date="2025-09" db="UniProtKB">
        <authorList>
            <consortium name="Ensembl"/>
        </authorList>
    </citation>
    <scope>IDENTIFICATION</scope>
</reference>
<dbReference type="CDD" id="cd20353">
    <property type="entry name" value="Rcat_RBR_RNF216"/>
    <property type="match status" value="1"/>
</dbReference>
<feature type="compositionally biased region" description="Polar residues" evidence="8">
    <location>
        <begin position="109"/>
        <end position="131"/>
    </location>
</feature>
<dbReference type="Gene3D" id="1.20.120.1750">
    <property type="match status" value="1"/>
</dbReference>
<evidence type="ECO:0000313" key="11">
    <source>
        <dbReference type="Proteomes" id="UP000694427"/>
    </source>
</evidence>
<dbReference type="CDD" id="cd20339">
    <property type="entry name" value="BRcat_RBR_RNF216"/>
    <property type="match status" value="1"/>
</dbReference>
<dbReference type="GO" id="GO:0016740">
    <property type="term" value="F:transferase activity"/>
    <property type="evidence" value="ECO:0007669"/>
    <property type="project" value="UniProtKB-KW"/>
</dbReference>
<dbReference type="PANTHER" id="PTHR22770">
    <property type="entry name" value="UBIQUITIN CONJUGATING ENZYME 7 INTERACTING PROTEIN-RELATED"/>
    <property type="match status" value="1"/>
</dbReference>
<evidence type="ECO:0000256" key="7">
    <source>
        <dbReference type="ARBA" id="ARBA00022833"/>
    </source>
</evidence>
<evidence type="ECO:0000313" key="10">
    <source>
        <dbReference type="Ensembl" id="ENSCCRP00010118413.1"/>
    </source>
</evidence>
<dbReference type="InterPro" id="IPR058758">
    <property type="entry name" value="UBA_RNF216"/>
</dbReference>
<dbReference type="CDD" id="cd16630">
    <property type="entry name" value="RING-HC_RBR_RNF216"/>
    <property type="match status" value="1"/>
</dbReference>
<evidence type="ECO:0000256" key="1">
    <source>
        <dbReference type="ARBA" id="ARBA00004906"/>
    </source>
</evidence>
<evidence type="ECO:0000256" key="3">
    <source>
        <dbReference type="ARBA" id="ARBA00022723"/>
    </source>
</evidence>